<feature type="domain" description="Cyanobacterial aminoacyl-tRNA synthetase CAAD" evidence="4">
    <location>
        <begin position="69"/>
        <end position="153"/>
    </location>
</feature>
<dbReference type="GeneID" id="83683741"/>
<gene>
    <name evidence="5" type="ORF">NWP19_13150</name>
</gene>
<name>A0ABT6K5U8_9CYAN</name>
<dbReference type="RefSeq" id="WP_280657228.1">
    <property type="nucleotide sequence ID" value="NZ_JANQDO010000087.1"/>
</dbReference>
<feature type="transmembrane region" description="Helical" evidence="3">
    <location>
        <begin position="114"/>
        <end position="132"/>
    </location>
</feature>
<dbReference type="PANTHER" id="PTHR33222">
    <property type="match status" value="1"/>
</dbReference>
<dbReference type="Pfam" id="PF14159">
    <property type="entry name" value="CAAD"/>
    <property type="match status" value="1"/>
</dbReference>
<evidence type="ECO:0000313" key="6">
    <source>
        <dbReference type="Proteomes" id="UP001159371"/>
    </source>
</evidence>
<reference evidence="5 6" key="1">
    <citation type="journal article" date="2023" name="J. Phycol.">
        <title>Chrysosporum ovalisporum is synonymous with the true-branching cyanobacterium Umezakia natans (Nostocales/Aphanizomenonaceae).</title>
        <authorList>
            <person name="McGregor G.B."/>
            <person name="Sendall B.C."/>
            <person name="Niiyama Y."/>
            <person name="Tuji A."/>
            <person name="Willis A."/>
        </authorList>
    </citation>
    <scope>NUCLEOTIDE SEQUENCE [LARGE SCALE GENOMIC DNA]</scope>
    <source>
        <strain evidence="5 6">FSS-43</strain>
    </source>
</reference>
<keyword evidence="3" id="KW-0812">Transmembrane</keyword>
<protein>
    <submittedName>
        <fullName evidence="5">CAAD domain-containing protein</fullName>
    </submittedName>
</protein>
<dbReference type="InterPro" id="IPR033344">
    <property type="entry name" value="CURT1"/>
</dbReference>
<dbReference type="EMBL" id="JANQDO010000087">
    <property type="protein sequence ID" value="MDH6057699.1"/>
    <property type="molecule type" value="Genomic_DNA"/>
</dbReference>
<dbReference type="PANTHER" id="PTHR33222:SF4">
    <property type="entry name" value="PROTEIN CURVATURE THYLAKOID 1A, CHLOROPLASTIC"/>
    <property type="match status" value="1"/>
</dbReference>
<evidence type="ECO:0000259" key="4">
    <source>
        <dbReference type="Pfam" id="PF14159"/>
    </source>
</evidence>
<organism evidence="5 6">
    <name type="scientific">Umezakia ovalisporum FSS-43</name>
    <dbReference type="NCBI Taxonomy" id="2740520"/>
    <lineage>
        <taxon>Bacteria</taxon>
        <taxon>Bacillati</taxon>
        <taxon>Cyanobacteriota</taxon>
        <taxon>Cyanophyceae</taxon>
        <taxon>Nostocales</taxon>
        <taxon>Nodulariaceae</taxon>
        <taxon>Umezakia</taxon>
    </lineage>
</organism>
<evidence type="ECO:0000256" key="2">
    <source>
        <dbReference type="SAM" id="MobiDB-lite"/>
    </source>
</evidence>
<evidence type="ECO:0000256" key="1">
    <source>
        <dbReference type="ARBA" id="ARBA00004141"/>
    </source>
</evidence>
<comment type="caution">
    <text evidence="5">The sequence shown here is derived from an EMBL/GenBank/DDBJ whole genome shotgun (WGS) entry which is preliminary data.</text>
</comment>
<dbReference type="Proteomes" id="UP001159371">
    <property type="component" value="Unassembled WGS sequence"/>
</dbReference>
<comment type="subcellular location">
    <subcellularLocation>
        <location evidence="1">Membrane</location>
        <topology evidence="1">Multi-pass membrane protein</topology>
    </subcellularLocation>
</comment>
<feature type="region of interest" description="Disordered" evidence="2">
    <location>
        <begin position="1"/>
        <end position="24"/>
    </location>
</feature>
<dbReference type="InterPro" id="IPR025564">
    <property type="entry name" value="CAAD_dom"/>
</dbReference>
<keyword evidence="3" id="KW-1133">Transmembrane helix</keyword>
<feature type="transmembrane region" description="Helical" evidence="3">
    <location>
        <begin position="82"/>
        <end position="102"/>
    </location>
</feature>
<proteinExistence type="predicted"/>
<sequence>METQKKQIETMDASPFSAALPNPTNSILPPTVRETANLSQSKLSAVHGPEYQWQRAAKKTTHFLEELPEYLSSFFQENRRSLSNVALVLTAIITLKVAIAVLDAINDIPLLSPTFELIGIGYVTWFVLRYLAKSQTRQELNKKIQSFKQEILGE</sequence>
<accession>A0ABT6K5U8</accession>
<evidence type="ECO:0000313" key="5">
    <source>
        <dbReference type="EMBL" id="MDH6057699.1"/>
    </source>
</evidence>
<keyword evidence="3" id="KW-0472">Membrane</keyword>
<evidence type="ECO:0000256" key="3">
    <source>
        <dbReference type="SAM" id="Phobius"/>
    </source>
</evidence>
<keyword evidence="6" id="KW-1185">Reference proteome</keyword>